<sequence length="71" mass="7981">MSETLRPLILDLVAFVAERPRPYAEVLDAWRTSCPRLTVWEDAVEGGLVACREGMVEATVRGHEALAFRPR</sequence>
<dbReference type="RefSeq" id="WP_170052708.1">
    <property type="nucleotide sequence ID" value="NZ_JABBKX010000001.1"/>
</dbReference>
<keyword evidence="2" id="KW-1185">Reference proteome</keyword>
<organism evidence="1 2">
    <name type="scientific">Neoroseomonas marina</name>
    <dbReference type="NCBI Taxonomy" id="1232220"/>
    <lineage>
        <taxon>Bacteria</taxon>
        <taxon>Pseudomonadati</taxon>
        <taxon>Pseudomonadota</taxon>
        <taxon>Alphaproteobacteria</taxon>
        <taxon>Acetobacterales</taxon>
        <taxon>Acetobacteraceae</taxon>
        <taxon>Neoroseomonas</taxon>
    </lineage>
</organism>
<dbReference type="AlphaFoldDB" id="A0A848EAH9"/>
<dbReference type="Proteomes" id="UP000548582">
    <property type="component" value="Unassembled WGS sequence"/>
</dbReference>
<name>A0A848EAH9_9PROT</name>
<evidence type="ECO:0000313" key="1">
    <source>
        <dbReference type="EMBL" id="NMJ40480.1"/>
    </source>
</evidence>
<gene>
    <name evidence="1" type="ORF">GWK16_04450</name>
</gene>
<proteinExistence type="predicted"/>
<evidence type="ECO:0000313" key="2">
    <source>
        <dbReference type="Proteomes" id="UP000548582"/>
    </source>
</evidence>
<protein>
    <submittedName>
        <fullName evidence="1">Uncharacterized protein</fullName>
    </submittedName>
</protein>
<comment type="caution">
    <text evidence="1">The sequence shown here is derived from an EMBL/GenBank/DDBJ whole genome shotgun (WGS) entry which is preliminary data.</text>
</comment>
<accession>A0A848EAH9</accession>
<reference evidence="1 2" key="1">
    <citation type="submission" date="2020-03" db="EMBL/GenBank/DDBJ databases">
        <authorList>
            <person name="Sun Q."/>
        </authorList>
    </citation>
    <scope>NUCLEOTIDE SEQUENCE [LARGE SCALE GENOMIC DNA]</scope>
    <source>
        <strain evidence="1 2">JC162</strain>
    </source>
</reference>
<dbReference type="EMBL" id="JABBKX010000001">
    <property type="protein sequence ID" value="NMJ40480.1"/>
    <property type="molecule type" value="Genomic_DNA"/>
</dbReference>